<dbReference type="Pfam" id="PF04325">
    <property type="entry name" value="DUF465"/>
    <property type="match status" value="1"/>
</dbReference>
<dbReference type="Proteomes" id="UP001301442">
    <property type="component" value="Chromosome"/>
</dbReference>
<dbReference type="RefSeq" id="WP_348395355.1">
    <property type="nucleotide sequence ID" value="NZ_CP136600.1"/>
</dbReference>
<evidence type="ECO:0000313" key="2">
    <source>
        <dbReference type="Proteomes" id="UP001301442"/>
    </source>
</evidence>
<reference evidence="1 2" key="1">
    <citation type="submission" date="2023-09" db="EMBL/GenBank/DDBJ databases">
        <authorList>
            <person name="Qi X."/>
        </authorList>
    </citation>
    <scope>NUCLEOTIDE SEQUENCE [LARGE SCALE GENOMIC DNA]</scope>
    <source>
        <strain evidence="1 2">S1-1</strain>
    </source>
</reference>
<evidence type="ECO:0000313" key="1">
    <source>
        <dbReference type="EMBL" id="WOH36544.1"/>
    </source>
</evidence>
<proteinExistence type="predicted"/>
<name>A0ABZ0GLF4_9GAMM</name>
<accession>A0ABZ0GLF4</accession>
<organism evidence="1 2">
    <name type="scientific">Thalassotalea fonticola</name>
    <dbReference type="NCBI Taxonomy" id="3065649"/>
    <lineage>
        <taxon>Bacteria</taxon>
        <taxon>Pseudomonadati</taxon>
        <taxon>Pseudomonadota</taxon>
        <taxon>Gammaproteobacteria</taxon>
        <taxon>Alteromonadales</taxon>
        <taxon>Colwelliaceae</taxon>
        <taxon>Thalassotalea</taxon>
    </lineage>
</organism>
<protein>
    <submittedName>
        <fullName evidence="1">YdcH family protein</fullName>
    </submittedName>
</protein>
<gene>
    <name evidence="1" type="ORF">RI844_14355</name>
</gene>
<dbReference type="InterPro" id="IPR007420">
    <property type="entry name" value="DUF465"/>
</dbReference>
<dbReference type="EMBL" id="CP136600">
    <property type="protein sequence ID" value="WOH36544.1"/>
    <property type="molecule type" value="Genomic_DNA"/>
</dbReference>
<dbReference type="InterPro" id="IPR038444">
    <property type="entry name" value="DUF465_sf"/>
</dbReference>
<sequence>MNIQKHDLHHEFPEFRDEIRTLKMNNNHFAKVFKEYHELDHEVIRIEEGVENTTDEYLDELKMQRLNHKDELFLMLKKHQAKLAQSI</sequence>
<keyword evidence="2" id="KW-1185">Reference proteome</keyword>
<dbReference type="Gene3D" id="6.10.280.50">
    <property type="match status" value="1"/>
</dbReference>